<name>A0A2S2PNX9_SCHGA</name>
<feature type="region of interest" description="Disordered" evidence="1">
    <location>
        <begin position="180"/>
        <end position="211"/>
    </location>
</feature>
<evidence type="ECO:0000256" key="1">
    <source>
        <dbReference type="SAM" id="MobiDB-lite"/>
    </source>
</evidence>
<feature type="compositionally biased region" description="Polar residues" evidence="1">
    <location>
        <begin position="67"/>
        <end position="83"/>
    </location>
</feature>
<evidence type="ECO:0008006" key="3">
    <source>
        <dbReference type="Google" id="ProtNLM"/>
    </source>
</evidence>
<sequence>MSTKASDDLLQLSNPFADMFSTPMTGSQTNASNDMSSPLANNWMSNGFNTNSSNAFVDDKSFTSVFGQPESNQSCPAPTTTGAPDSGNKKVLTGDLDSSLASLAENLTINKVTQPPPVQWNSPKNTPKPGNGQPGMGWSPQPMAATTGANYRPMGQGMMSNPSPFVATYGPMGVQPSCIGGSAVGGGNLGMTAPSSSQTSQPQPVLDPFGL</sequence>
<feature type="region of interest" description="Disordered" evidence="1">
    <location>
        <begin position="67"/>
        <end position="93"/>
    </location>
</feature>
<reference evidence="2" key="1">
    <citation type="submission" date="2018-04" db="EMBL/GenBank/DDBJ databases">
        <title>Transcriptome of Schizaphis graminum biotype I.</title>
        <authorList>
            <person name="Scully E.D."/>
            <person name="Geib S.M."/>
            <person name="Palmer N.A."/>
            <person name="Koch K."/>
            <person name="Bradshaw J."/>
            <person name="Heng-Moss T."/>
            <person name="Sarath G."/>
        </authorList>
    </citation>
    <scope>NUCLEOTIDE SEQUENCE</scope>
</reference>
<feature type="compositionally biased region" description="Polar residues" evidence="1">
    <location>
        <begin position="110"/>
        <end position="125"/>
    </location>
</feature>
<dbReference type="EMBL" id="GGMR01018543">
    <property type="protein sequence ID" value="MBY31162.1"/>
    <property type="molecule type" value="Transcribed_RNA"/>
</dbReference>
<proteinExistence type="predicted"/>
<feature type="compositionally biased region" description="Low complexity" evidence="1">
    <location>
        <begin position="194"/>
        <end position="204"/>
    </location>
</feature>
<accession>A0A2S2PNX9</accession>
<protein>
    <recommendedName>
        <fullName evidence="3">Phosphatidylinositol-binding clathrin assembly protein LAP</fullName>
    </recommendedName>
</protein>
<feature type="region of interest" description="Disordered" evidence="1">
    <location>
        <begin position="110"/>
        <end position="158"/>
    </location>
</feature>
<gene>
    <name evidence="2" type="ORF">g.104579</name>
</gene>
<evidence type="ECO:0000313" key="2">
    <source>
        <dbReference type="EMBL" id="MBY31162.1"/>
    </source>
</evidence>
<dbReference type="AlphaFoldDB" id="A0A2S2PNX9"/>
<organism evidence="2">
    <name type="scientific">Schizaphis graminum</name>
    <name type="common">Green bug aphid</name>
    <dbReference type="NCBI Taxonomy" id="13262"/>
    <lineage>
        <taxon>Eukaryota</taxon>
        <taxon>Metazoa</taxon>
        <taxon>Ecdysozoa</taxon>
        <taxon>Arthropoda</taxon>
        <taxon>Hexapoda</taxon>
        <taxon>Insecta</taxon>
        <taxon>Pterygota</taxon>
        <taxon>Neoptera</taxon>
        <taxon>Paraneoptera</taxon>
        <taxon>Hemiptera</taxon>
        <taxon>Sternorrhyncha</taxon>
        <taxon>Aphidomorpha</taxon>
        <taxon>Aphidoidea</taxon>
        <taxon>Aphididae</taxon>
        <taxon>Aphidini</taxon>
        <taxon>Schizaphis</taxon>
    </lineage>
</organism>